<dbReference type="AlphaFoldDB" id="A0A4P6LU02"/>
<dbReference type="PIRSF" id="PIRSF006429">
    <property type="entry name" value="GOGAT_lg_2"/>
    <property type="match status" value="1"/>
</dbReference>
<gene>
    <name evidence="5" type="primary">gltA_1</name>
    <name evidence="5" type="ORF">PMF13cell1_01335</name>
</gene>
<dbReference type="SUPFAM" id="SSF51395">
    <property type="entry name" value="FMN-linked oxidoreductases"/>
    <property type="match status" value="1"/>
</dbReference>
<evidence type="ECO:0000256" key="1">
    <source>
        <dbReference type="ARBA" id="ARBA00009716"/>
    </source>
</evidence>
<dbReference type="InterPro" id="IPR024188">
    <property type="entry name" value="GltB"/>
</dbReference>
<dbReference type="Proteomes" id="UP000289794">
    <property type="component" value="Chromosome"/>
</dbReference>
<feature type="domain" description="Rubredoxin-like" evidence="4">
    <location>
        <begin position="35"/>
        <end position="74"/>
    </location>
</feature>
<dbReference type="PROSITE" id="PS50903">
    <property type="entry name" value="RUBREDOXIN_LIKE"/>
    <property type="match status" value="1"/>
</dbReference>
<dbReference type="EMBL" id="CP035945">
    <property type="protein sequence ID" value="QBE95811.1"/>
    <property type="molecule type" value="Genomic_DNA"/>
</dbReference>
<organism evidence="5 6">
    <name type="scientific">Blautia producta</name>
    <dbReference type="NCBI Taxonomy" id="33035"/>
    <lineage>
        <taxon>Bacteria</taxon>
        <taxon>Bacillati</taxon>
        <taxon>Bacillota</taxon>
        <taxon>Clostridia</taxon>
        <taxon>Lachnospirales</taxon>
        <taxon>Lachnospiraceae</taxon>
        <taxon>Blautia</taxon>
    </lineage>
</organism>
<dbReference type="PANTHER" id="PTHR43819:SF1">
    <property type="entry name" value="ARCHAEAL-TYPE GLUTAMATE SYNTHASE [NADPH]"/>
    <property type="match status" value="1"/>
</dbReference>
<proteinExistence type="inferred from homology"/>
<dbReference type="GO" id="GO:0006537">
    <property type="term" value="P:glutamate biosynthetic process"/>
    <property type="evidence" value="ECO:0007669"/>
    <property type="project" value="InterPro"/>
</dbReference>
<dbReference type="InterPro" id="IPR013785">
    <property type="entry name" value="Aldolase_TIM"/>
</dbReference>
<dbReference type="CDD" id="cd02808">
    <property type="entry name" value="GltS_FMN"/>
    <property type="match status" value="1"/>
</dbReference>
<dbReference type="SUPFAM" id="SSF57802">
    <property type="entry name" value="Rubredoxin-like"/>
    <property type="match status" value="1"/>
</dbReference>
<evidence type="ECO:0000313" key="6">
    <source>
        <dbReference type="Proteomes" id="UP000289794"/>
    </source>
</evidence>
<evidence type="ECO:0000256" key="2">
    <source>
        <dbReference type="ARBA" id="ARBA00023002"/>
    </source>
</evidence>
<protein>
    <submittedName>
        <fullName evidence="5">Glutamate synthase [NADPH] large chain</fullName>
        <ecNumber evidence="5">1.4.1.13</ecNumber>
    </submittedName>
</protein>
<dbReference type="GO" id="GO:0004355">
    <property type="term" value="F:glutamate synthase (NADPH) activity"/>
    <property type="evidence" value="ECO:0007669"/>
    <property type="project" value="UniProtKB-EC"/>
</dbReference>
<dbReference type="Pfam" id="PF01645">
    <property type="entry name" value="Glu_synthase"/>
    <property type="match status" value="1"/>
</dbReference>
<dbReference type="PIRSF" id="PIRSF500061">
    <property type="entry name" value="GOGAT_lg2_archl"/>
    <property type="match status" value="1"/>
</dbReference>
<evidence type="ECO:0000256" key="3">
    <source>
        <dbReference type="PIRNR" id="PIRNR006429"/>
    </source>
</evidence>
<dbReference type="InterPro" id="IPR002932">
    <property type="entry name" value="Glu_synthdom"/>
</dbReference>
<dbReference type="PANTHER" id="PTHR43819">
    <property type="entry name" value="ARCHAEAL-TYPE GLUTAMATE SYNTHASE [NADPH]"/>
    <property type="match status" value="1"/>
</dbReference>
<accession>A0A4P6LU02</accession>
<name>A0A4P6LU02_9FIRM</name>
<dbReference type="InterPro" id="IPR043578">
    <property type="entry name" value="GltB_archl_type"/>
</dbReference>
<reference evidence="5 6" key="1">
    <citation type="submission" date="2019-01" db="EMBL/GenBank/DDBJ databases">
        <title>PMF-metabolizing Aryl O-demethylase.</title>
        <authorList>
            <person name="Kim M."/>
        </authorList>
    </citation>
    <scope>NUCLEOTIDE SEQUENCE [LARGE SCALE GENOMIC DNA]</scope>
    <source>
        <strain evidence="5 6">PMF1</strain>
    </source>
</reference>
<sequence length="497" mass="53902">MPITVKVLNRYDEFIIGGLQLYACQNAGTKEDVSVAKFKCSVCGYIFEETEEKKFTDLKQCPVCKQPASVFVRIEEEEEVQAQKSPDEGTPLDYPPEYVRRDASCRYMAEIHQMAVTGKPIIEAMGTQMKMPNWDDILILGAQLNPPPLMENEPVNTTTVIGKHAKKPMVLDMPVYISHMSFGAMSKEMKTSLAKGSAMAGTAMCSGEGGILPEEKAAAYKYIFEYVPNHYSVTPENLSTADAIEIKIGQGTKPGMGGHLPGEKVTPEIAAIRNKPLGQDVISPSKFPDVNTKEDLKALVDQLRMASGGRPIGIKIAAGKIEKDLEYCVFAAPDFITIDGRGGATGASPKLVRDSTSVPTIYALHRARKYLDSVGAEIDLVITGGLRVSSDFAKAIAMGADAVAIASAALIASACQQYRICGSGQCPVGAATQDPELRQRLKVDAAAKRTANFLNCSKEELRTFARITGHRDVHELNVEDLCTISREISEYTDIAHA</sequence>
<dbReference type="Gene3D" id="3.20.20.70">
    <property type="entry name" value="Aldolase class I"/>
    <property type="match status" value="1"/>
</dbReference>
<dbReference type="Gene3D" id="2.20.28.10">
    <property type="match status" value="1"/>
</dbReference>
<comment type="similarity">
    <text evidence="1 3">Belongs to the glutamate synthase family.</text>
</comment>
<dbReference type="EC" id="1.4.1.13" evidence="5"/>
<dbReference type="InterPro" id="IPR024934">
    <property type="entry name" value="Rubredoxin-like_dom"/>
</dbReference>
<keyword evidence="2 5" id="KW-0560">Oxidoreductase</keyword>
<evidence type="ECO:0000313" key="5">
    <source>
        <dbReference type="EMBL" id="QBE95811.1"/>
    </source>
</evidence>
<evidence type="ECO:0000259" key="4">
    <source>
        <dbReference type="PROSITE" id="PS50903"/>
    </source>
</evidence>
<dbReference type="KEGG" id="bpro:PMF13cell1_01335"/>
<dbReference type="GO" id="GO:0005506">
    <property type="term" value="F:iron ion binding"/>
    <property type="evidence" value="ECO:0007669"/>
    <property type="project" value="InterPro"/>
</dbReference>